<keyword evidence="3" id="KW-0862">Zinc</keyword>
<feature type="region of interest" description="Disordered" evidence="5">
    <location>
        <begin position="663"/>
        <end position="688"/>
    </location>
</feature>
<evidence type="ECO:0000256" key="5">
    <source>
        <dbReference type="SAM" id="MobiDB-lite"/>
    </source>
</evidence>
<evidence type="ECO:0000256" key="2">
    <source>
        <dbReference type="ARBA" id="ARBA00022771"/>
    </source>
</evidence>
<feature type="compositionally biased region" description="Polar residues" evidence="5">
    <location>
        <begin position="576"/>
        <end position="588"/>
    </location>
</feature>
<sequence length="1037" mass="115252">MLEKIGLRGTHWVIDASHCQGCSSQFTFINRKHHCRRCEGIFCYSCTQHRMVLRGHGDSPVRVCEPCKNLEEAARFESRHGYKSRAGRGRLKPTVNDEDVAFNQILGGGIKESSSSGVALNNDTTPSVQGATCSNVQEVVGHDGGGEIHKSPSVDQCMQNGMALSSPEKLRQQALDEKRKYKVLKGEGKSEEALRAFKRGKELERQAESLEMHIRKNGKNSFPSDNMSGILNKEVPEEYGRKNKVCHPASRDKDDLAAKLRELGWSDMDLRDDDKKNTNLSLDGELSSLLGEIPEKINGHGIDKTEVVAFKKKALMLKQKQLEEQELLAGAEDSDDEVSAIIRSMDNDKQDEILMQYEHTQGLDFDYLMETADDLGIDSNLEVTDQDMENPEIDATLKSFGWTEDSSPIEDVTTQSALVKREALLNEIISLKREALSQKRAGNVAEAMAMKGVNLKPASKSRLTIQKELLSLKKKALALRQQGRLDESDEELQKGRILEQQLEEMENTSNMKAAQVTSKGKDLKHEHPNVSDTLPVEGDVMEQDLHDPTCLSILRNLGWNDSDDELSNSSLKHSEQNGSKKIIESSSAHAPPKIPTKASRRTKAEIQREILGLKRKTLLLRRQGNPDEAEEVLETAKALEAEMAEMEAPKKVVESRFPKEKAAISAHKGAAEEEDAENITENDMTDPPLLSMLKNLGWKDEEAEPITMQEEYSKTLARLEAPKSELVVESSKDSKSENFESFANHKRLGNSKNEVIVKKEPFVDNQPSVEKSDPVGLNPPSNQSANIMELSTVDDLTNSQIPAKLEETGHFESNFFSRGRPDVQLACQDVITKNEDSTGKTRVLNEEKSYLSQNSQDSRRRAVLSHKRKALALKRDGQLAEAREELRQAKLLEKSMAEDDTPPKFGSNDVSTSAFTVCSSAAIEQGTPAFAPKPLSGHVHFKLQQESLSHKRQALKLRREGRMQEAEAEFELAKSLEARLEELGGHASTKSSSNRAEPVDDVVVEDLLDPQLLSALKAIGLDDSSAMALGPKRTEFV</sequence>
<feature type="compositionally biased region" description="Acidic residues" evidence="5">
    <location>
        <begin position="672"/>
        <end position="684"/>
    </location>
</feature>
<dbReference type="PANTHER" id="PTHR47553">
    <property type="entry name" value="MYOSIN-11"/>
    <property type="match status" value="1"/>
</dbReference>
<keyword evidence="8" id="KW-1185">Reference proteome</keyword>
<dbReference type="EMBL" id="CM017658">
    <property type="protein sequence ID" value="TYI59222.1"/>
    <property type="molecule type" value="Genomic_DNA"/>
</dbReference>
<dbReference type="Proteomes" id="UP000323597">
    <property type="component" value="Chromosome D10"/>
</dbReference>
<keyword evidence="1" id="KW-0479">Metal-binding</keyword>
<protein>
    <recommendedName>
        <fullName evidence="6">FYVE-type domain-containing protein</fullName>
    </recommendedName>
</protein>
<gene>
    <name evidence="7" type="ORF">E1A91_D10G020100v1</name>
</gene>
<dbReference type="SUPFAM" id="SSF57903">
    <property type="entry name" value="FYVE/PHD zinc finger"/>
    <property type="match status" value="1"/>
</dbReference>
<dbReference type="Pfam" id="PF01363">
    <property type="entry name" value="FYVE"/>
    <property type="match status" value="1"/>
</dbReference>
<dbReference type="PANTHER" id="PTHR47553:SF1">
    <property type="entry name" value="RING_FYVE_PHD ZINC FINGER SUPERFAMILY PROTEIN"/>
    <property type="match status" value="1"/>
</dbReference>
<dbReference type="InterPro" id="IPR017455">
    <property type="entry name" value="Znf_FYVE-rel"/>
</dbReference>
<organism evidence="7 8">
    <name type="scientific">Gossypium mustelinum</name>
    <name type="common">Cotton</name>
    <name type="synonym">Gossypium caicoense</name>
    <dbReference type="NCBI Taxonomy" id="34275"/>
    <lineage>
        <taxon>Eukaryota</taxon>
        <taxon>Viridiplantae</taxon>
        <taxon>Streptophyta</taxon>
        <taxon>Embryophyta</taxon>
        <taxon>Tracheophyta</taxon>
        <taxon>Spermatophyta</taxon>
        <taxon>Magnoliopsida</taxon>
        <taxon>eudicotyledons</taxon>
        <taxon>Gunneridae</taxon>
        <taxon>Pentapetalae</taxon>
        <taxon>rosids</taxon>
        <taxon>malvids</taxon>
        <taxon>Malvales</taxon>
        <taxon>Malvaceae</taxon>
        <taxon>Malvoideae</taxon>
        <taxon>Gossypium</taxon>
    </lineage>
</organism>
<evidence type="ECO:0000313" key="8">
    <source>
        <dbReference type="Proteomes" id="UP000323597"/>
    </source>
</evidence>
<dbReference type="Gene3D" id="3.30.40.10">
    <property type="entry name" value="Zinc/RING finger domain, C3HC4 (zinc finger)"/>
    <property type="match status" value="1"/>
</dbReference>
<feature type="domain" description="FYVE-type" evidence="6">
    <location>
        <begin position="13"/>
        <end position="72"/>
    </location>
</feature>
<reference evidence="7 8" key="1">
    <citation type="submission" date="2019-07" db="EMBL/GenBank/DDBJ databases">
        <title>WGS assembly of Gossypium mustelinum.</title>
        <authorList>
            <person name="Chen Z.J."/>
            <person name="Sreedasyam A."/>
            <person name="Ando A."/>
            <person name="Song Q."/>
            <person name="De L."/>
            <person name="Hulse-Kemp A."/>
            <person name="Ding M."/>
            <person name="Ye W."/>
            <person name="Kirkbride R."/>
            <person name="Jenkins J."/>
            <person name="Plott C."/>
            <person name="Lovell J."/>
            <person name="Lin Y.-M."/>
            <person name="Vaughn R."/>
            <person name="Liu B."/>
            <person name="Li W."/>
            <person name="Simpson S."/>
            <person name="Scheffler B."/>
            <person name="Saski C."/>
            <person name="Grover C."/>
            <person name="Hu G."/>
            <person name="Conover J."/>
            <person name="Carlson J."/>
            <person name="Shu S."/>
            <person name="Boston L."/>
            <person name="Williams M."/>
            <person name="Peterson D."/>
            <person name="Mcgee K."/>
            <person name="Jones D."/>
            <person name="Wendel J."/>
            <person name="Stelly D."/>
            <person name="Grimwood J."/>
            <person name="Schmutz J."/>
        </authorList>
    </citation>
    <scope>NUCLEOTIDE SEQUENCE [LARGE SCALE GENOMIC DNA]</scope>
    <source>
        <strain evidence="7">1408120.09</strain>
    </source>
</reference>
<accession>A0A5D2T2S6</accession>
<evidence type="ECO:0000256" key="4">
    <source>
        <dbReference type="PROSITE-ProRule" id="PRU00091"/>
    </source>
</evidence>
<dbReference type="GO" id="GO:0008270">
    <property type="term" value="F:zinc ion binding"/>
    <property type="evidence" value="ECO:0007669"/>
    <property type="project" value="UniProtKB-KW"/>
</dbReference>
<dbReference type="InterPro" id="IPR013083">
    <property type="entry name" value="Znf_RING/FYVE/PHD"/>
</dbReference>
<dbReference type="CDD" id="cd00065">
    <property type="entry name" value="FYVE_like_SF"/>
    <property type="match status" value="1"/>
</dbReference>
<dbReference type="InterPro" id="IPR011011">
    <property type="entry name" value="Znf_FYVE_PHD"/>
</dbReference>
<dbReference type="InterPro" id="IPR000306">
    <property type="entry name" value="Znf_FYVE"/>
</dbReference>
<dbReference type="AlphaFoldDB" id="A0A5D2T2S6"/>
<feature type="region of interest" description="Disordered" evidence="5">
    <location>
        <begin position="564"/>
        <end position="601"/>
    </location>
</feature>
<proteinExistence type="predicted"/>
<evidence type="ECO:0000259" key="6">
    <source>
        <dbReference type="PROSITE" id="PS50178"/>
    </source>
</evidence>
<evidence type="ECO:0000313" key="7">
    <source>
        <dbReference type="EMBL" id="TYI59222.1"/>
    </source>
</evidence>
<evidence type="ECO:0000256" key="3">
    <source>
        <dbReference type="ARBA" id="ARBA00022833"/>
    </source>
</evidence>
<keyword evidence="2 4" id="KW-0863">Zinc-finger</keyword>
<name>A0A5D2T2S6_GOSMU</name>
<dbReference type="SMART" id="SM00064">
    <property type="entry name" value="FYVE"/>
    <property type="match status" value="1"/>
</dbReference>
<evidence type="ECO:0000256" key="1">
    <source>
        <dbReference type="ARBA" id="ARBA00022723"/>
    </source>
</evidence>
<dbReference type="PROSITE" id="PS50178">
    <property type="entry name" value="ZF_FYVE"/>
    <property type="match status" value="1"/>
</dbReference>